<evidence type="ECO:0000256" key="3">
    <source>
        <dbReference type="ARBA" id="ARBA00022989"/>
    </source>
</evidence>
<evidence type="ECO:0000256" key="4">
    <source>
        <dbReference type="ARBA" id="ARBA00023136"/>
    </source>
</evidence>
<dbReference type="Proteomes" id="UP000177069">
    <property type="component" value="Unassembled WGS sequence"/>
</dbReference>
<dbReference type="EMBL" id="MFBA01000018">
    <property type="protein sequence ID" value="OGD85651.1"/>
    <property type="molecule type" value="Genomic_DNA"/>
</dbReference>
<name>A0A1F5G198_9BACT</name>
<evidence type="ECO:0000313" key="7">
    <source>
        <dbReference type="EMBL" id="OGD85651.1"/>
    </source>
</evidence>
<dbReference type="InterPro" id="IPR014044">
    <property type="entry name" value="CAP_dom"/>
</dbReference>
<comment type="subcellular location">
    <subcellularLocation>
        <location evidence="1">Membrane</location>
        <topology evidence="1">Multi-pass membrane protein</topology>
    </subcellularLocation>
</comment>
<evidence type="ECO:0000259" key="6">
    <source>
        <dbReference type="Pfam" id="PF00188"/>
    </source>
</evidence>
<dbReference type="Pfam" id="PF02674">
    <property type="entry name" value="Colicin_V"/>
    <property type="match status" value="1"/>
</dbReference>
<dbReference type="PANTHER" id="PTHR31157:SF1">
    <property type="entry name" value="SCP DOMAIN-CONTAINING PROTEIN"/>
    <property type="match status" value="1"/>
</dbReference>
<keyword evidence="4 5" id="KW-0472">Membrane</keyword>
<gene>
    <name evidence="7" type="ORF">A2696_03185</name>
</gene>
<feature type="transmembrane region" description="Helical" evidence="5">
    <location>
        <begin position="68"/>
        <end position="87"/>
    </location>
</feature>
<dbReference type="InterPro" id="IPR035940">
    <property type="entry name" value="CAP_sf"/>
</dbReference>
<keyword evidence="2 5" id="KW-0812">Transmembrane</keyword>
<sequence>MNWVDFVISVVVLIFALEGFRRGVFVQLFDIVGFVVSLLSSLTFYPQAAQLLINLFNLPKIAANPAGFLLVWFVTETLFFTISSAIIKKLAISFANNRLNKILGFLPATVNALLFLSFALLFVVSLPIRPDIKKDVFDSKVGATLIGNAQILEKPFNSVFGPIAKQTLTFLTINPQETGTISLEFTQKQLSIDQESERKMFELVNQERIKFGVRPLIWSQNLANVGRSHSKNMLEKGYFSHYSPEGKDVGDRLEESGINYSYAGENLALAPDVIRAHNGLINSEGHRRNILDPTFSKIGIGAIDGGIYGKMFTQVFTN</sequence>
<organism evidence="7 8">
    <name type="scientific">Candidatus Curtissbacteria bacterium RIFCSPHIGHO2_01_FULL_41_13</name>
    <dbReference type="NCBI Taxonomy" id="1797745"/>
    <lineage>
        <taxon>Bacteria</taxon>
        <taxon>Candidatus Curtissiibacteriota</taxon>
    </lineage>
</organism>
<proteinExistence type="predicted"/>
<evidence type="ECO:0000256" key="2">
    <source>
        <dbReference type="ARBA" id="ARBA00022692"/>
    </source>
</evidence>
<dbReference type="CDD" id="cd05379">
    <property type="entry name" value="CAP_bacterial"/>
    <property type="match status" value="1"/>
</dbReference>
<feature type="transmembrane region" description="Helical" evidence="5">
    <location>
        <begin position="102"/>
        <end position="124"/>
    </location>
</feature>
<dbReference type="AlphaFoldDB" id="A0A1F5G198"/>
<dbReference type="GO" id="GO:0009403">
    <property type="term" value="P:toxin biosynthetic process"/>
    <property type="evidence" value="ECO:0007669"/>
    <property type="project" value="InterPro"/>
</dbReference>
<dbReference type="PANTHER" id="PTHR31157">
    <property type="entry name" value="SCP DOMAIN-CONTAINING PROTEIN"/>
    <property type="match status" value="1"/>
</dbReference>
<feature type="transmembrane region" description="Helical" evidence="5">
    <location>
        <begin position="31"/>
        <end position="56"/>
    </location>
</feature>
<comment type="caution">
    <text evidence="7">The sequence shown here is derived from an EMBL/GenBank/DDBJ whole genome shotgun (WGS) entry which is preliminary data.</text>
</comment>
<dbReference type="InterPro" id="IPR003825">
    <property type="entry name" value="Colicin-V_CvpA"/>
</dbReference>
<dbReference type="Pfam" id="PF00188">
    <property type="entry name" value="CAP"/>
    <property type="match status" value="1"/>
</dbReference>
<reference evidence="7 8" key="1">
    <citation type="journal article" date="2016" name="Nat. Commun.">
        <title>Thousands of microbial genomes shed light on interconnected biogeochemical processes in an aquifer system.</title>
        <authorList>
            <person name="Anantharaman K."/>
            <person name="Brown C.T."/>
            <person name="Hug L.A."/>
            <person name="Sharon I."/>
            <person name="Castelle C.J."/>
            <person name="Probst A.J."/>
            <person name="Thomas B.C."/>
            <person name="Singh A."/>
            <person name="Wilkins M.J."/>
            <person name="Karaoz U."/>
            <person name="Brodie E.L."/>
            <person name="Williams K.H."/>
            <person name="Hubbard S.S."/>
            <person name="Banfield J.F."/>
        </authorList>
    </citation>
    <scope>NUCLEOTIDE SEQUENCE [LARGE SCALE GENOMIC DNA]</scope>
</reference>
<dbReference type="Gene3D" id="3.40.33.10">
    <property type="entry name" value="CAP"/>
    <property type="match status" value="1"/>
</dbReference>
<feature type="domain" description="SCP" evidence="6">
    <location>
        <begin position="202"/>
        <end position="316"/>
    </location>
</feature>
<accession>A0A1F5G198</accession>
<dbReference type="SUPFAM" id="SSF55797">
    <property type="entry name" value="PR-1-like"/>
    <property type="match status" value="1"/>
</dbReference>
<evidence type="ECO:0000256" key="5">
    <source>
        <dbReference type="SAM" id="Phobius"/>
    </source>
</evidence>
<evidence type="ECO:0000313" key="8">
    <source>
        <dbReference type="Proteomes" id="UP000177069"/>
    </source>
</evidence>
<keyword evidence="3 5" id="KW-1133">Transmembrane helix</keyword>
<protein>
    <recommendedName>
        <fullName evidence="6">SCP domain-containing protein</fullName>
    </recommendedName>
</protein>
<dbReference type="GO" id="GO:0016020">
    <property type="term" value="C:membrane"/>
    <property type="evidence" value="ECO:0007669"/>
    <property type="project" value="UniProtKB-SubCell"/>
</dbReference>
<evidence type="ECO:0000256" key="1">
    <source>
        <dbReference type="ARBA" id="ARBA00004141"/>
    </source>
</evidence>